<sequence length="83" mass="9519">MQFLNNTLGKFFILLVRIYQAGISPWLPNACRYDPTCSHYMIQSIKEWGVIKGTWLGLKRIGRCHPWGGFGYDPVPKKDKSSS</sequence>
<evidence type="ECO:0000313" key="3">
    <source>
        <dbReference type="Proteomes" id="UP000007435"/>
    </source>
</evidence>
<keyword evidence="3" id="KW-1185">Reference proteome</keyword>
<dbReference type="RefSeq" id="WP_013408823.1">
    <property type="nucleotide sequence ID" value="NC_014655.1"/>
</dbReference>
<protein>
    <recommendedName>
        <fullName evidence="1">Putative membrane protein insertion efficiency factor</fullName>
    </recommendedName>
</protein>
<evidence type="ECO:0000256" key="1">
    <source>
        <dbReference type="HAMAP-Rule" id="MF_00386"/>
    </source>
</evidence>
<dbReference type="HOGENOM" id="CLU_144811_6_1_10"/>
<proteinExistence type="inferred from homology"/>
<reference evidence="2 3" key="2">
    <citation type="journal article" date="2011" name="Stand. Genomic Sci.">
        <title>Complete genome sequence of Leadbetterella byssophila type strain (4M15).</title>
        <authorList>
            <person name="Abt B."/>
            <person name="Teshima H."/>
            <person name="Lucas S."/>
            <person name="Lapidus A."/>
            <person name="Del Rio T.G."/>
            <person name="Nolan M."/>
            <person name="Tice H."/>
            <person name="Cheng J.F."/>
            <person name="Pitluck S."/>
            <person name="Liolios K."/>
            <person name="Pagani I."/>
            <person name="Ivanova N."/>
            <person name="Mavromatis K."/>
            <person name="Pati A."/>
            <person name="Tapia R."/>
            <person name="Han C."/>
            <person name="Goodwin L."/>
            <person name="Chen A."/>
            <person name="Palaniappan K."/>
            <person name="Land M."/>
            <person name="Hauser L."/>
            <person name="Chang Y.J."/>
            <person name="Jeffries C.D."/>
            <person name="Rohde M."/>
            <person name="Goker M."/>
            <person name="Tindall B.J."/>
            <person name="Detter J.C."/>
            <person name="Woyke T."/>
            <person name="Bristow J."/>
            <person name="Eisen J.A."/>
            <person name="Markowitz V."/>
            <person name="Hugenholtz P."/>
            <person name="Klenk H.P."/>
            <person name="Kyrpides N.C."/>
        </authorList>
    </citation>
    <scope>NUCLEOTIDE SEQUENCE [LARGE SCALE GENOMIC DNA]</scope>
    <source>
        <strain evidence="3">DSM 17132 / JCM 16389 / KACC 11308 / NBRC 106382 / 4M15</strain>
    </source>
</reference>
<evidence type="ECO:0000313" key="2">
    <source>
        <dbReference type="EMBL" id="ADQ17777.1"/>
    </source>
</evidence>
<keyword evidence="1" id="KW-0997">Cell inner membrane</keyword>
<comment type="function">
    <text evidence="1">Could be involved in insertion of integral membrane proteins into the membrane.</text>
</comment>
<dbReference type="InterPro" id="IPR002696">
    <property type="entry name" value="Membr_insert_effic_factor_YidD"/>
</dbReference>
<name>E4RTQ3_LEAB4</name>
<dbReference type="Proteomes" id="UP000007435">
    <property type="component" value="Chromosome"/>
</dbReference>
<dbReference type="PANTHER" id="PTHR33383">
    <property type="entry name" value="MEMBRANE PROTEIN INSERTION EFFICIENCY FACTOR-RELATED"/>
    <property type="match status" value="1"/>
</dbReference>
<dbReference type="SMART" id="SM01234">
    <property type="entry name" value="Haemolytic"/>
    <property type="match status" value="1"/>
</dbReference>
<dbReference type="eggNOG" id="COG0759">
    <property type="taxonomic scope" value="Bacteria"/>
</dbReference>
<dbReference type="NCBIfam" id="TIGR00278">
    <property type="entry name" value="membrane protein insertion efficiency factor YidD"/>
    <property type="match status" value="1"/>
</dbReference>
<dbReference type="KEGG" id="lby:Lbys_2081"/>
<reference key="1">
    <citation type="submission" date="2010-11" db="EMBL/GenBank/DDBJ databases">
        <title>The complete genome of Leadbetterella byssophila DSM 17132.</title>
        <authorList>
            <consortium name="US DOE Joint Genome Institute (JGI-PGF)"/>
            <person name="Lucas S."/>
            <person name="Copeland A."/>
            <person name="Lapidus A."/>
            <person name="Glavina del Rio T."/>
            <person name="Dalin E."/>
            <person name="Tice H."/>
            <person name="Bruce D."/>
            <person name="Goodwin L."/>
            <person name="Pitluck S."/>
            <person name="Kyrpides N."/>
            <person name="Mavromatis K."/>
            <person name="Ivanova N."/>
            <person name="Teshima H."/>
            <person name="Brettin T."/>
            <person name="Detter J.C."/>
            <person name="Han C."/>
            <person name="Tapia R."/>
            <person name="Land M."/>
            <person name="Hauser L."/>
            <person name="Markowitz V."/>
            <person name="Cheng J.-F."/>
            <person name="Hugenholtz P."/>
            <person name="Woyke T."/>
            <person name="Wu D."/>
            <person name="Tindall B."/>
            <person name="Pomrenke H.G."/>
            <person name="Brambilla E."/>
            <person name="Klenk H.-P."/>
            <person name="Eisen J.A."/>
        </authorList>
    </citation>
    <scope>NUCLEOTIDE SEQUENCE [LARGE SCALE GENOMIC DNA]</scope>
    <source>
        <strain>DSM 17132</strain>
    </source>
</reference>
<dbReference type="PANTHER" id="PTHR33383:SF1">
    <property type="entry name" value="MEMBRANE PROTEIN INSERTION EFFICIENCY FACTOR-RELATED"/>
    <property type="match status" value="1"/>
</dbReference>
<dbReference type="AlphaFoldDB" id="E4RTQ3"/>
<gene>
    <name evidence="2" type="ordered locus">Lbys_2081</name>
</gene>
<dbReference type="EMBL" id="CP002305">
    <property type="protein sequence ID" value="ADQ17777.1"/>
    <property type="molecule type" value="Genomic_DNA"/>
</dbReference>
<dbReference type="GO" id="GO:0005886">
    <property type="term" value="C:plasma membrane"/>
    <property type="evidence" value="ECO:0007669"/>
    <property type="project" value="UniProtKB-SubCell"/>
</dbReference>
<comment type="subcellular location">
    <subcellularLocation>
        <location evidence="1">Cell inner membrane</location>
        <topology evidence="1">Peripheral membrane protein</topology>
        <orientation evidence="1">Cytoplasmic side</orientation>
    </subcellularLocation>
</comment>
<dbReference type="OrthoDB" id="9801753at2"/>
<comment type="similarity">
    <text evidence="1">Belongs to the UPF0161 family.</text>
</comment>
<dbReference type="STRING" id="649349.Lbys_2081"/>
<dbReference type="HAMAP" id="MF_00386">
    <property type="entry name" value="UPF0161_YidD"/>
    <property type="match status" value="1"/>
</dbReference>
<dbReference type="Pfam" id="PF01809">
    <property type="entry name" value="YidD"/>
    <property type="match status" value="1"/>
</dbReference>
<accession>E4RTQ3</accession>
<keyword evidence="1" id="KW-1003">Cell membrane</keyword>
<organism evidence="2 3">
    <name type="scientific">Leadbetterella byssophila (strain DSM 17132 / JCM 16389 / KACC 11308 / NBRC 106382 / 4M15)</name>
    <dbReference type="NCBI Taxonomy" id="649349"/>
    <lineage>
        <taxon>Bacteria</taxon>
        <taxon>Pseudomonadati</taxon>
        <taxon>Bacteroidota</taxon>
        <taxon>Cytophagia</taxon>
        <taxon>Cytophagales</taxon>
        <taxon>Leadbetterellaceae</taxon>
        <taxon>Leadbetterella</taxon>
    </lineage>
</organism>
<keyword evidence="1" id="KW-0472">Membrane</keyword>